<dbReference type="Proteomes" id="UP000009891">
    <property type="component" value="Unassembled WGS sequence"/>
</dbReference>
<dbReference type="EMBL" id="AHAF01000008">
    <property type="protein sequence ID" value="EKU78364.1"/>
    <property type="molecule type" value="Genomic_DNA"/>
</dbReference>
<evidence type="ECO:0000313" key="3">
    <source>
        <dbReference type="Proteomes" id="UP000009891"/>
    </source>
</evidence>
<protein>
    <submittedName>
        <fullName evidence="2">Uncharacterized protein</fullName>
    </submittedName>
</protein>
<sequence length="146" mass="15986">MPDSTKTAHGSAIPLPHILYSAESVCGSESHLIICLSVFGLDAPDTTFLCVSKTSLHEASSSSVGSSVPKSAHHQSGNPCSLAHSVDNKTRYTHKFTWKPHGSQFTIIEEIPEDRLHIKIRLPEKLDKSAFLATLKYDSSWVTKLD</sequence>
<name>K9D1E6_9FIRM</name>
<dbReference type="eggNOG" id="ENOG5030NKN">
    <property type="taxonomic scope" value="Bacteria"/>
</dbReference>
<gene>
    <name evidence="2" type="ORF">HMPREF9282_01270</name>
</gene>
<accession>K9D1E6</accession>
<proteinExistence type="predicted"/>
<evidence type="ECO:0000256" key="1">
    <source>
        <dbReference type="SAM" id="MobiDB-lite"/>
    </source>
</evidence>
<feature type="region of interest" description="Disordered" evidence="1">
    <location>
        <begin position="61"/>
        <end position="80"/>
    </location>
</feature>
<organism evidence="2 3">
    <name type="scientific">Veillonella seminalis ACS-216-V-Col6b</name>
    <dbReference type="NCBI Taxonomy" id="883156"/>
    <lineage>
        <taxon>Bacteria</taxon>
        <taxon>Bacillati</taxon>
        <taxon>Bacillota</taxon>
        <taxon>Negativicutes</taxon>
        <taxon>Veillonellales</taxon>
        <taxon>Veillonellaceae</taxon>
        <taxon>Veillonella</taxon>
    </lineage>
</organism>
<evidence type="ECO:0000313" key="2">
    <source>
        <dbReference type="EMBL" id="EKU78364.1"/>
    </source>
</evidence>
<dbReference type="HOGENOM" id="CLU_1776681_0_0_9"/>
<dbReference type="AlphaFoldDB" id="K9D1E6"/>
<reference evidence="2 3" key="1">
    <citation type="submission" date="2012-09" db="EMBL/GenBank/DDBJ databases">
        <title>The Genome Sequence of Veillonella ratti ACS-216-V-COL6B.</title>
        <authorList>
            <consortium name="The Broad Institute Genome Sequencing Platform"/>
            <person name="Earl A."/>
            <person name="Ward D."/>
            <person name="Feldgarden M."/>
            <person name="Gevers D."/>
            <person name="Saerens B."/>
            <person name="Vaneechoutte M."/>
            <person name="Walker B."/>
            <person name="Young S.K."/>
            <person name="Zeng Q."/>
            <person name="Gargeya S."/>
            <person name="Fitzgerald M."/>
            <person name="Haas B."/>
            <person name="Abouelleil A."/>
            <person name="Alvarado L."/>
            <person name="Arachchi H.M."/>
            <person name="Berlin A."/>
            <person name="Chapman S.B."/>
            <person name="Goldberg J."/>
            <person name="Griggs A."/>
            <person name="Gujja S."/>
            <person name="Hansen M."/>
            <person name="Howarth C."/>
            <person name="Imamovic A."/>
            <person name="Larimer J."/>
            <person name="McCowen C."/>
            <person name="Montmayeur A."/>
            <person name="Murphy C."/>
            <person name="Neiman D."/>
            <person name="Pearson M."/>
            <person name="Priest M."/>
            <person name="Roberts A."/>
            <person name="Saif S."/>
            <person name="Shea T."/>
            <person name="Sisk P."/>
            <person name="Sykes S."/>
            <person name="Wortman J."/>
            <person name="Nusbaum C."/>
            <person name="Birren B."/>
        </authorList>
    </citation>
    <scope>NUCLEOTIDE SEQUENCE [LARGE SCALE GENOMIC DNA]</scope>
    <source>
        <strain evidence="2 3">ACS-216-V-Col6b</strain>
    </source>
</reference>
<comment type="caution">
    <text evidence="2">The sequence shown here is derived from an EMBL/GenBank/DDBJ whole genome shotgun (WGS) entry which is preliminary data.</text>
</comment>
<keyword evidence="3" id="KW-1185">Reference proteome</keyword>